<protein>
    <submittedName>
        <fullName evidence="1">Uncharacterized protein</fullName>
    </submittedName>
</protein>
<organism evidence="1 2">
    <name type="scientific">Entomophthora muscae</name>
    <dbReference type="NCBI Taxonomy" id="34485"/>
    <lineage>
        <taxon>Eukaryota</taxon>
        <taxon>Fungi</taxon>
        <taxon>Fungi incertae sedis</taxon>
        <taxon>Zoopagomycota</taxon>
        <taxon>Entomophthoromycotina</taxon>
        <taxon>Entomophthoromycetes</taxon>
        <taxon>Entomophthorales</taxon>
        <taxon>Entomophthoraceae</taxon>
        <taxon>Entomophthora</taxon>
    </lineage>
</organism>
<dbReference type="EMBL" id="QTSX02004268">
    <property type="protein sequence ID" value="KAJ9067069.1"/>
    <property type="molecule type" value="Genomic_DNA"/>
</dbReference>
<proteinExistence type="predicted"/>
<gene>
    <name evidence="1" type="ORF">DSO57_1003376</name>
</gene>
<evidence type="ECO:0000313" key="1">
    <source>
        <dbReference type="EMBL" id="KAJ9067069.1"/>
    </source>
</evidence>
<comment type="caution">
    <text evidence="1">The sequence shown here is derived from an EMBL/GenBank/DDBJ whole genome shotgun (WGS) entry which is preliminary data.</text>
</comment>
<accession>A0ACC2SXE8</accession>
<name>A0ACC2SXE8_9FUNG</name>
<sequence>MFRVPKGMQHVPKIPVIDMFMSFARGEPFNQQFERLVQPVLREMGMVRIWMRGHWDLVITDAKLAQEVLANHNKFPKSPLGGDKQLSQTLVRKLFGESNVINSDGEVWRRHRKVVNVAFRKQWEPSLFGDCVLDLFSNIDGFGAKPIDIYNQLQRFTLDALGKGIFSHSFNALNDGKENYYFNIYNQLYKMIFDPVYFMLPFLERWVPSRQKGHRMKDEFRAFLKQVIASRKKEILDGFQANDLLSLMIKETLSQDSCLSDEEVLNDTFVFFLAGHDTTANTLTSTIYYLSKHHDIQEHARQEVLAIVGDNQVVCPTLEMIKSMEYINCIIKESMRIITTVSQLRRFCQEEFHVGDGTVVPAGSSVVIHNWTIHHNPEVYPEPDVFNPDRFMDPHGVQAQNWMAFGSGSRKCIGINFAFTEQRVVLAMLLQKYTLTLGPHASAQSTPTLSSLGLTRPMNIDVVFTPRLNICGSTLQ</sequence>
<dbReference type="Proteomes" id="UP001165960">
    <property type="component" value="Unassembled WGS sequence"/>
</dbReference>
<evidence type="ECO:0000313" key="2">
    <source>
        <dbReference type="Proteomes" id="UP001165960"/>
    </source>
</evidence>
<keyword evidence="2" id="KW-1185">Reference proteome</keyword>
<reference evidence="1" key="1">
    <citation type="submission" date="2022-04" db="EMBL/GenBank/DDBJ databases">
        <title>Genome of the entomopathogenic fungus Entomophthora muscae.</title>
        <authorList>
            <person name="Elya C."/>
            <person name="Lovett B.R."/>
            <person name="Lee E."/>
            <person name="Macias A.M."/>
            <person name="Hajek A.E."/>
            <person name="De Bivort B.L."/>
            <person name="Kasson M.T."/>
            <person name="De Fine Licht H.H."/>
            <person name="Stajich J.E."/>
        </authorList>
    </citation>
    <scope>NUCLEOTIDE SEQUENCE</scope>
    <source>
        <strain evidence="1">Berkeley</strain>
    </source>
</reference>